<evidence type="ECO:0000313" key="1">
    <source>
        <dbReference type="Ensembl" id="ENSMMOP00000022225.1"/>
    </source>
</evidence>
<reference evidence="1" key="2">
    <citation type="submission" date="2025-09" db="UniProtKB">
        <authorList>
            <consortium name="Ensembl"/>
        </authorList>
    </citation>
    <scope>IDENTIFICATION</scope>
</reference>
<dbReference type="AlphaFoldDB" id="A0A3Q3X2L7"/>
<reference evidence="1" key="1">
    <citation type="submission" date="2025-08" db="UniProtKB">
        <authorList>
            <consortium name="Ensembl"/>
        </authorList>
    </citation>
    <scope>IDENTIFICATION</scope>
</reference>
<accession>A0A3Q3X2L7</accession>
<evidence type="ECO:0000313" key="2">
    <source>
        <dbReference type="Proteomes" id="UP000261620"/>
    </source>
</evidence>
<organism evidence="1 2">
    <name type="scientific">Mola mola</name>
    <name type="common">Ocean sunfish</name>
    <name type="synonym">Tetraodon mola</name>
    <dbReference type="NCBI Taxonomy" id="94237"/>
    <lineage>
        <taxon>Eukaryota</taxon>
        <taxon>Metazoa</taxon>
        <taxon>Chordata</taxon>
        <taxon>Craniata</taxon>
        <taxon>Vertebrata</taxon>
        <taxon>Euteleostomi</taxon>
        <taxon>Actinopterygii</taxon>
        <taxon>Neopterygii</taxon>
        <taxon>Teleostei</taxon>
        <taxon>Neoteleostei</taxon>
        <taxon>Acanthomorphata</taxon>
        <taxon>Eupercaria</taxon>
        <taxon>Tetraodontiformes</taxon>
        <taxon>Molidae</taxon>
        <taxon>Mola</taxon>
    </lineage>
</organism>
<protein>
    <submittedName>
        <fullName evidence="1">Uncharacterized protein</fullName>
    </submittedName>
</protein>
<proteinExistence type="predicted"/>
<dbReference type="Ensembl" id="ENSMMOT00000022593.1">
    <property type="protein sequence ID" value="ENSMMOP00000022225.1"/>
    <property type="gene ID" value="ENSMMOG00000016892.1"/>
</dbReference>
<dbReference type="STRING" id="94237.ENSMMOP00000022225"/>
<name>A0A3Q3X2L7_MOLML</name>
<dbReference type="Proteomes" id="UP000261620">
    <property type="component" value="Unplaced"/>
</dbReference>
<sequence>KRLQEDSANTLPAVKHGGGSVKLCGCGTDSGTGNTAEVEERIYSTKYQKIKQYKDLKHTSEPNMDYLEMQLCMQ</sequence>
<keyword evidence="2" id="KW-1185">Reference proteome</keyword>